<evidence type="ECO:0000259" key="4">
    <source>
        <dbReference type="Pfam" id="PF17954"/>
    </source>
</evidence>
<feature type="domain" description="Pirin N-terminal" evidence="3">
    <location>
        <begin position="26"/>
        <end position="124"/>
    </location>
</feature>
<feature type="domain" description="Quercetin 2,3-dioxygenase C-terminal cupin" evidence="4">
    <location>
        <begin position="172"/>
        <end position="226"/>
    </location>
</feature>
<gene>
    <name evidence="5" type="ORF">AB3G34_14565</name>
</gene>
<protein>
    <submittedName>
        <fullName evidence="5">Pirin family protein</fullName>
    </submittedName>
</protein>
<dbReference type="InterPro" id="IPR041602">
    <property type="entry name" value="Quercetinase_C"/>
</dbReference>
<dbReference type="Pfam" id="PF02678">
    <property type="entry name" value="Pirin"/>
    <property type="match status" value="1"/>
</dbReference>
<name>A0AB39W2P5_9FLAO</name>
<dbReference type="InterPro" id="IPR012093">
    <property type="entry name" value="Pirin"/>
</dbReference>
<dbReference type="InterPro" id="IPR014710">
    <property type="entry name" value="RmlC-like_jellyroll"/>
</dbReference>
<dbReference type="RefSeq" id="WP_369752875.1">
    <property type="nucleotide sequence ID" value="NZ_CP165625.1"/>
</dbReference>
<evidence type="ECO:0000259" key="3">
    <source>
        <dbReference type="Pfam" id="PF02678"/>
    </source>
</evidence>
<dbReference type="SUPFAM" id="SSF51182">
    <property type="entry name" value="RmlC-like cupins"/>
    <property type="match status" value="1"/>
</dbReference>
<dbReference type="Gene3D" id="2.60.120.10">
    <property type="entry name" value="Jelly Rolls"/>
    <property type="match status" value="2"/>
</dbReference>
<evidence type="ECO:0000313" key="5">
    <source>
        <dbReference type="EMBL" id="XDU95101.1"/>
    </source>
</evidence>
<accession>A0AB39W2P5</accession>
<dbReference type="AlphaFoldDB" id="A0AB39W2P5"/>
<proteinExistence type="inferred from homology"/>
<dbReference type="InterPro" id="IPR011051">
    <property type="entry name" value="RmlC_Cupin_sf"/>
</dbReference>
<evidence type="ECO:0000256" key="2">
    <source>
        <dbReference type="RuleBase" id="RU003457"/>
    </source>
</evidence>
<sequence length="236" mass="27187">MKEQSQAQIYKSELRGLLISDGDNCLSTFNFGTYYDDFRKPFGLLHVLNEEILLPQHCSKTSIETDTEIIILPLFGGVEYKDSLGNEDFIRVEQIRSFSAEKGMSFELFNPYGVENVSYLQIWIKSGKQDSKTGFKQFDFDLNKKNQLISLFKTANSFGFIGNYEGRIEGLYQLKNKSNGVFIFVISGAFEIDNRLLESRDGLHLLKTDFFEWEALSENALFLLLEIPLDKELIYE</sequence>
<dbReference type="EMBL" id="CP165625">
    <property type="protein sequence ID" value="XDU95101.1"/>
    <property type="molecule type" value="Genomic_DNA"/>
</dbReference>
<dbReference type="PANTHER" id="PTHR43212">
    <property type="entry name" value="QUERCETIN 2,3-DIOXYGENASE"/>
    <property type="match status" value="1"/>
</dbReference>
<comment type="similarity">
    <text evidence="1 2">Belongs to the pirin family.</text>
</comment>
<dbReference type="PANTHER" id="PTHR43212:SF3">
    <property type="entry name" value="QUERCETIN 2,3-DIOXYGENASE"/>
    <property type="match status" value="1"/>
</dbReference>
<reference evidence="5" key="1">
    <citation type="submission" date="2024-07" db="EMBL/GenBank/DDBJ databases">
        <authorList>
            <person name="Biller S.J."/>
        </authorList>
    </citation>
    <scope>NUCLEOTIDE SEQUENCE</scope>
    <source>
        <strain evidence="5">WC2409</strain>
    </source>
</reference>
<evidence type="ECO:0000256" key="1">
    <source>
        <dbReference type="ARBA" id="ARBA00008416"/>
    </source>
</evidence>
<dbReference type="InterPro" id="IPR003829">
    <property type="entry name" value="Pirin_N_dom"/>
</dbReference>
<dbReference type="Pfam" id="PF17954">
    <property type="entry name" value="Pirin_C_2"/>
    <property type="match status" value="1"/>
</dbReference>
<organism evidence="5">
    <name type="scientific">Flavobacterium sp. WC2409</name>
    <dbReference type="NCBI Taxonomy" id="3234139"/>
    <lineage>
        <taxon>Bacteria</taxon>
        <taxon>Pseudomonadati</taxon>
        <taxon>Bacteroidota</taxon>
        <taxon>Flavobacteriia</taxon>
        <taxon>Flavobacteriales</taxon>
        <taxon>Flavobacteriaceae</taxon>
        <taxon>Flavobacterium</taxon>
    </lineage>
</organism>